<keyword evidence="3 5" id="KW-0238">DNA-binding</keyword>
<evidence type="ECO:0000256" key="2">
    <source>
        <dbReference type="ARBA" id="ARBA00023067"/>
    </source>
</evidence>
<name>A0A6I6JTY0_9BACT</name>
<dbReference type="Gene3D" id="4.10.520.10">
    <property type="entry name" value="IHF-like DNA-binding proteins"/>
    <property type="match status" value="1"/>
</dbReference>
<evidence type="ECO:0000256" key="3">
    <source>
        <dbReference type="ARBA" id="ARBA00023125"/>
    </source>
</evidence>
<dbReference type="Proteomes" id="UP000428328">
    <property type="component" value="Chromosome"/>
</dbReference>
<dbReference type="SMART" id="SM00411">
    <property type="entry name" value="BHL"/>
    <property type="match status" value="1"/>
</dbReference>
<dbReference type="InterPro" id="IPR020816">
    <property type="entry name" value="Histone-like_DNA-bd_CS"/>
</dbReference>
<accession>A0A6I6JTY0</accession>
<dbReference type="RefSeq" id="WP_158949139.1">
    <property type="nucleotide sequence ID" value="NZ_CP046400.1"/>
</dbReference>
<evidence type="ECO:0000256" key="1">
    <source>
        <dbReference type="ARBA" id="ARBA00010529"/>
    </source>
</evidence>
<evidence type="ECO:0000313" key="5">
    <source>
        <dbReference type="EMBL" id="QGY41154.1"/>
    </source>
</evidence>
<dbReference type="EMBL" id="CP046400">
    <property type="protein sequence ID" value="QGY41154.1"/>
    <property type="molecule type" value="Genomic_DNA"/>
</dbReference>
<proteinExistence type="inferred from homology"/>
<protein>
    <submittedName>
        <fullName evidence="5">DNA-binding protein</fullName>
    </submittedName>
</protein>
<evidence type="ECO:0000313" key="6">
    <source>
        <dbReference type="Proteomes" id="UP000428328"/>
    </source>
</evidence>
<dbReference type="InterPro" id="IPR000119">
    <property type="entry name" value="Hist_DNA-bd"/>
</dbReference>
<dbReference type="PROSITE" id="PS00045">
    <property type="entry name" value="HISTONE_LIKE"/>
    <property type="match status" value="1"/>
</dbReference>
<organism evidence="5 6">
    <name type="scientific">Pseudodesulfovibrio cashew</name>
    <dbReference type="NCBI Taxonomy" id="2678688"/>
    <lineage>
        <taxon>Bacteria</taxon>
        <taxon>Pseudomonadati</taxon>
        <taxon>Thermodesulfobacteriota</taxon>
        <taxon>Desulfovibrionia</taxon>
        <taxon>Desulfovibrionales</taxon>
        <taxon>Desulfovibrionaceae</taxon>
    </lineage>
</organism>
<evidence type="ECO:0000256" key="4">
    <source>
        <dbReference type="RuleBase" id="RU003939"/>
    </source>
</evidence>
<comment type="similarity">
    <text evidence="1 4">Belongs to the bacterial histone-like protein family.</text>
</comment>
<keyword evidence="6" id="KW-1185">Reference proteome</keyword>
<gene>
    <name evidence="5" type="ORF">GM415_13790</name>
</gene>
<reference evidence="5 6" key="1">
    <citation type="submission" date="2019-11" db="EMBL/GenBank/DDBJ databases">
        <authorList>
            <person name="Zheng R.K."/>
            <person name="Sun C.M."/>
        </authorList>
    </citation>
    <scope>NUCLEOTIDE SEQUENCE [LARGE SCALE GENOMIC DNA]</scope>
    <source>
        <strain evidence="5 6">SRB007</strain>
    </source>
</reference>
<sequence>MTKADLVDKIAEKAKLTKTGAEKALNAFLEAVEDTLVKEGKLTLTGFGTFAVDERKARVGRNPRTGAEIKIPATKVVKFRPGKILKDAVK</sequence>
<dbReference type="CDD" id="cd13831">
    <property type="entry name" value="HU"/>
    <property type="match status" value="1"/>
</dbReference>
<dbReference type="GO" id="GO:0030261">
    <property type="term" value="P:chromosome condensation"/>
    <property type="evidence" value="ECO:0007669"/>
    <property type="project" value="UniProtKB-KW"/>
</dbReference>
<dbReference type="PANTHER" id="PTHR33175:SF3">
    <property type="entry name" value="DNA-BINDING PROTEIN HU-BETA"/>
    <property type="match status" value="1"/>
</dbReference>
<dbReference type="AlphaFoldDB" id="A0A6I6JTY0"/>
<dbReference type="GO" id="GO:0030527">
    <property type="term" value="F:structural constituent of chromatin"/>
    <property type="evidence" value="ECO:0007669"/>
    <property type="project" value="InterPro"/>
</dbReference>
<dbReference type="GO" id="GO:0005829">
    <property type="term" value="C:cytosol"/>
    <property type="evidence" value="ECO:0007669"/>
    <property type="project" value="TreeGrafter"/>
</dbReference>
<dbReference type="SUPFAM" id="SSF47729">
    <property type="entry name" value="IHF-like DNA-binding proteins"/>
    <property type="match status" value="1"/>
</dbReference>
<dbReference type="GO" id="GO:0003677">
    <property type="term" value="F:DNA binding"/>
    <property type="evidence" value="ECO:0007669"/>
    <property type="project" value="UniProtKB-KW"/>
</dbReference>
<dbReference type="KEGG" id="psel:GM415_13790"/>
<dbReference type="PANTHER" id="PTHR33175">
    <property type="entry name" value="DNA-BINDING PROTEIN HU"/>
    <property type="match status" value="1"/>
</dbReference>
<dbReference type="Pfam" id="PF00216">
    <property type="entry name" value="Bac_DNA_binding"/>
    <property type="match status" value="1"/>
</dbReference>
<keyword evidence="2" id="KW-0226">DNA condensation</keyword>
<dbReference type="InterPro" id="IPR010992">
    <property type="entry name" value="IHF-like_DNA-bd_dom_sf"/>
</dbReference>
<dbReference type="PRINTS" id="PR01727">
    <property type="entry name" value="DNABINDINGHU"/>
</dbReference>